<proteinExistence type="predicted"/>
<name>Q2H558_CHAGB</name>
<keyword evidence="3" id="KW-1185">Reference proteome</keyword>
<protein>
    <submittedName>
        <fullName evidence="2">Uncharacterized protein</fullName>
    </submittedName>
</protein>
<sequence>MTVCLPVPKSRGMGEPPTTERASWESRPNYLDTYGSAAWAPFSAASAATQGACSRVIHEETATHLGSPRNHSARGLVKGKYRWPARQPNPTSALLDSHEPLRPTTSCSLLCNRCATLVSGCWTKPSARTAQP</sequence>
<dbReference type="HOGENOM" id="CLU_1916832_0_0_1"/>
<dbReference type="Proteomes" id="UP000001056">
    <property type="component" value="Unassembled WGS sequence"/>
</dbReference>
<reference evidence="3" key="1">
    <citation type="journal article" date="2015" name="Genome Announc.">
        <title>Draft genome sequence of the cellulolytic fungus Chaetomium globosum.</title>
        <authorList>
            <person name="Cuomo C.A."/>
            <person name="Untereiner W.A."/>
            <person name="Ma L.-J."/>
            <person name="Grabherr M."/>
            <person name="Birren B.W."/>
        </authorList>
    </citation>
    <scope>NUCLEOTIDE SEQUENCE [LARGE SCALE GENOMIC DNA]</scope>
    <source>
        <strain evidence="3">ATCC 6205 / CBS 148.51 / DSM 1962 / NBRC 6347 / NRRL 1970</strain>
    </source>
</reference>
<feature type="region of interest" description="Disordered" evidence="1">
    <location>
        <begin position="1"/>
        <end position="24"/>
    </location>
</feature>
<gene>
    <name evidence="2" type="ORF">CHGG_06207</name>
</gene>
<dbReference type="AlphaFoldDB" id="Q2H558"/>
<dbReference type="EMBL" id="CH408031">
    <property type="protein sequence ID" value="EAQ89588.1"/>
    <property type="molecule type" value="Genomic_DNA"/>
</dbReference>
<feature type="region of interest" description="Disordered" evidence="1">
    <location>
        <begin position="60"/>
        <end position="100"/>
    </location>
</feature>
<dbReference type="RefSeq" id="XP_001222302.1">
    <property type="nucleotide sequence ID" value="XM_001222301.1"/>
</dbReference>
<dbReference type="VEuPathDB" id="FungiDB:CHGG_06207"/>
<organism evidence="2 3">
    <name type="scientific">Chaetomium globosum (strain ATCC 6205 / CBS 148.51 / DSM 1962 / NBRC 6347 / NRRL 1970)</name>
    <name type="common">Soil fungus</name>
    <dbReference type="NCBI Taxonomy" id="306901"/>
    <lineage>
        <taxon>Eukaryota</taxon>
        <taxon>Fungi</taxon>
        <taxon>Dikarya</taxon>
        <taxon>Ascomycota</taxon>
        <taxon>Pezizomycotina</taxon>
        <taxon>Sordariomycetes</taxon>
        <taxon>Sordariomycetidae</taxon>
        <taxon>Sordariales</taxon>
        <taxon>Chaetomiaceae</taxon>
        <taxon>Chaetomium</taxon>
    </lineage>
</organism>
<evidence type="ECO:0000256" key="1">
    <source>
        <dbReference type="SAM" id="MobiDB-lite"/>
    </source>
</evidence>
<accession>Q2H558</accession>
<evidence type="ECO:0000313" key="3">
    <source>
        <dbReference type="Proteomes" id="UP000001056"/>
    </source>
</evidence>
<evidence type="ECO:0000313" key="2">
    <source>
        <dbReference type="EMBL" id="EAQ89588.1"/>
    </source>
</evidence>
<dbReference type="InParanoid" id="Q2H558"/>
<dbReference type="GeneID" id="4390520"/>